<dbReference type="PANTHER" id="PTHR23213:SF368">
    <property type="entry name" value="HISTONE H3-K79 METHYLTRANSFERASE"/>
    <property type="match status" value="1"/>
</dbReference>
<dbReference type="PANTHER" id="PTHR23213">
    <property type="entry name" value="FORMIN-RELATED"/>
    <property type="match status" value="1"/>
</dbReference>
<feature type="region of interest" description="Disordered" evidence="1">
    <location>
        <begin position="422"/>
        <end position="444"/>
    </location>
</feature>
<accession>A0A9C7C0G2</accession>
<evidence type="ECO:0000256" key="1">
    <source>
        <dbReference type="SAM" id="MobiDB-lite"/>
    </source>
</evidence>
<feature type="compositionally biased region" description="Low complexity" evidence="1">
    <location>
        <begin position="466"/>
        <end position="476"/>
    </location>
</feature>
<evidence type="ECO:0000313" key="2">
    <source>
        <dbReference type="EMBL" id="BDT63305.1"/>
    </source>
</evidence>
<organism evidence="2">
    <name type="scientific">Armadillidium vulgare clopovirus</name>
    <dbReference type="NCBI Taxonomy" id="2984284"/>
    <lineage>
        <taxon>Viruses</taxon>
        <taxon>Viruses incertae sedis</taxon>
        <taxon>Naldaviricetes</taxon>
        <taxon>Nimaviridae</taxon>
    </lineage>
</organism>
<name>A0A9C7C0G2_9VIRU</name>
<dbReference type="GO" id="GO:0051015">
    <property type="term" value="F:actin filament binding"/>
    <property type="evidence" value="ECO:0007669"/>
    <property type="project" value="InterPro"/>
</dbReference>
<reference evidence="2" key="1">
    <citation type="submission" date="2022-10" db="EMBL/GenBank/DDBJ databases">
        <title>Genome sequences of endogenous nimaviruses in decapod crustaceans.</title>
        <authorList>
            <person name="Kawato S."/>
            <person name="Nozaki R."/>
            <person name="Kondo H."/>
            <person name="Hirono I."/>
        </authorList>
    </citation>
    <scope>NUCLEOTIDE SEQUENCE</scope>
    <source>
        <strain evidence="2">TUMSAT20210906</strain>
    </source>
</reference>
<feature type="compositionally biased region" description="Pro residues" evidence="1">
    <location>
        <begin position="477"/>
        <end position="488"/>
    </location>
</feature>
<dbReference type="GO" id="GO:0045010">
    <property type="term" value="P:actin nucleation"/>
    <property type="evidence" value="ECO:0007669"/>
    <property type="project" value="InterPro"/>
</dbReference>
<proteinExistence type="predicted"/>
<feature type="region of interest" description="Disordered" evidence="1">
    <location>
        <begin position="465"/>
        <end position="511"/>
    </location>
</feature>
<dbReference type="InterPro" id="IPR027643">
    <property type="entry name" value="Formin-like_plant"/>
</dbReference>
<protein>
    <submittedName>
        <fullName evidence="2">Uncharacterized protein</fullName>
    </submittedName>
</protein>
<feature type="compositionally biased region" description="Pro residues" evidence="1">
    <location>
        <begin position="429"/>
        <end position="444"/>
    </location>
</feature>
<sequence>MHIKLYFFLLSSLMVFSSQSSPQTTAPNTKNHLNCKRLLRNVKKIYFDLQKNPEGVLHIKPIYFGNSCKNAITKSFFIHEIGLSANSKSCTESVMNYNRLLYNPEPTPINVTGNAKVKYWIKDHDHFRFKIIYDDVESDVFRTNIKKNSNICGFFLNGKCIRLCTDKNLNATYIHGDDDDDDYDDDDIDEENQNLNSSFSEIKQKFTKAINNAIEIITNFWNQNVLSKSLIILICLTIISGLSLIFLELCRCCSCCWCCFGSKTPRKGKYFHEKKHEFKNSEELTRFINGICDENYDVKNNFNKNTTTTTNNNNNNNNFNVKEEEEEEEKYKGKKGGGVTSATFTIKFDKDEEAKIINSRYDEYCRKSDLFDFKYPFHTSSLRRYQPKETFATSTLNNFSGQYDNTTNNNNLSTFATATRSPLRAVSLSPPPPSPSPPPPPPMPLIFEDTFPTYPSLRRQKTCGLTTTTTTTFSNSPIPPPPPPPLPPNHHHHHPSFFPKPPPYMARETNV</sequence>
<dbReference type="EMBL" id="LC738883">
    <property type="protein sequence ID" value="BDT63305.1"/>
    <property type="molecule type" value="Genomic_DNA"/>
</dbReference>